<dbReference type="SUPFAM" id="SSF51045">
    <property type="entry name" value="WW domain"/>
    <property type="match status" value="1"/>
</dbReference>
<keyword evidence="7" id="KW-0489">Methyltransferase</keyword>
<dbReference type="EMBL" id="OX365937">
    <property type="protein sequence ID" value="CAI4044337.1"/>
    <property type="molecule type" value="Genomic_DNA"/>
</dbReference>
<dbReference type="Pfam" id="PF00856">
    <property type="entry name" value="SET"/>
    <property type="match status" value="1"/>
</dbReference>
<dbReference type="SMART" id="SM00456">
    <property type="entry name" value="WW"/>
    <property type="match status" value="1"/>
</dbReference>
<keyword evidence="21" id="KW-1185">Reference proteome</keyword>
<dbReference type="Gene3D" id="1.10.1740.100">
    <property type="entry name" value="Set2, Rpb1 interacting domain"/>
    <property type="match status" value="1"/>
</dbReference>
<dbReference type="InterPro" id="IPR001214">
    <property type="entry name" value="SET_dom"/>
</dbReference>
<comment type="catalytic activity">
    <reaction evidence="14">
        <text>L-lysyl(36)-[histone H3] + 3 S-adenosyl-L-methionine = N(6),N(6),N(6)-trimethyl-L-lysyl(36)-[histone H3] + 3 S-adenosyl-L-homocysteine + 3 H(+)</text>
        <dbReference type="Rhea" id="RHEA:60324"/>
        <dbReference type="Rhea" id="RHEA-COMP:9785"/>
        <dbReference type="Rhea" id="RHEA-COMP:15536"/>
        <dbReference type="ChEBI" id="CHEBI:15378"/>
        <dbReference type="ChEBI" id="CHEBI:29969"/>
        <dbReference type="ChEBI" id="CHEBI:57856"/>
        <dbReference type="ChEBI" id="CHEBI:59789"/>
        <dbReference type="ChEBI" id="CHEBI:61961"/>
        <dbReference type="EC" id="2.1.1.359"/>
    </reaction>
</comment>
<dbReference type="SUPFAM" id="SSF82199">
    <property type="entry name" value="SET domain"/>
    <property type="match status" value="1"/>
</dbReference>
<keyword evidence="15" id="KW-0175">Coiled coil</keyword>
<evidence type="ECO:0000313" key="20">
    <source>
        <dbReference type="EMBL" id="CAI4044337.1"/>
    </source>
</evidence>
<evidence type="ECO:0000256" key="8">
    <source>
        <dbReference type="ARBA" id="ARBA00022679"/>
    </source>
</evidence>
<evidence type="ECO:0000256" key="9">
    <source>
        <dbReference type="ARBA" id="ARBA00022691"/>
    </source>
</evidence>
<feature type="coiled-coil region" evidence="15">
    <location>
        <begin position="550"/>
        <end position="622"/>
    </location>
</feature>
<dbReference type="Pfam" id="PF08236">
    <property type="entry name" value="SRI"/>
    <property type="match status" value="1"/>
</dbReference>
<dbReference type="Pfam" id="PF18507">
    <property type="entry name" value="WW_1"/>
    <property type="match status" value="1"/>
</dbReference>
<evidence type="ECO:0000256" key="6">
    <source>
        <dbReference type="ARBA" id="ARBA00022491"/>
    </source>
</evidence>
<dbReference type="Pfam" id="PF17907">
    <property type="entry name" value="AWS"/>
    <property type="match status" value="1"/>
</dbReference>
<dbReference type="InterPro" id="IPR050777">
    <property type="entry name" value="SET2_Histone-Lys_MeTrsfase"/>
</dbReference>
<keyword evidence="12" id="KW-0539">Nucleus</keyword>
<evidence type="ECO:0000256" key="3">
    <source>
        <dbReference type="ARBA" id="ARBA00012178"/>
    </source>
</evidence>
<evidence type="ECO:0000256" key="16">
    <source>
        <dbReference type="SAM" id="MobiDB-lite"/>
    </source>
</evidence>
<organism evidence="20 21">
    <name type="scientific">Saccharomyces uvarum</name>
    <name type="common">Yeast</name>
    <name type="synonym">Saccharomyces bayanus var. uvarum</name>
    <dbReference type="NCBI Taxonomy" id="230603"/>
    <lineage>
        <taxon>Eukaryota</taxon>
        <taxon>Fungi</taxon>
        <taxon>Dikarya</taxon>
        <taxon>Ascomycota</taxon>
        <taxon>Saccharomycotina</taxon>
        <taxon>Saccharomycetes</taxon>
        <taxon>Saccharomycetales</taxon>
        <taxon>Saccharomycetaceae</taxon>
        <taxon>Saccharomyces</taxon>
    </lineage>
</organism>
<feature type="domain" description="AWS" evidence="19">
    <location>
        <begin position="63"/>
        <end position="118"/>
    </location>
</feature>
<keyword evidence="10" id="KW-0805">Transcription regulation</keyword>
<feature type="region of interest" description="Disordered" evidence="16">
    <location>
        <begin position="710"/>
        <end position="739"/>
    </location>
</feature>
<evidence type="ECO:0000259" key="19">
    <source>
        <dbReference type="PROSITE" id="PS51215"/>
    </source>
</evidence>
<feature type="domain" description="SET" evidence="17">
    <location>
        <begin position="120"/>
        <end position="237"/>
    </location>
</feature>
<protein>
    <recommendedName>
        <fullName evidence="4">Histone-lysine N-methyltransferase, H3 lysine-36 specific</fullName>
        <ecNumber evidence="3">2.1.1.359</ecNumber>
    </recommendedName>
    <alternativeName>
        <fullName evidence="13">SET domain-containing protein 2</fullName>
    </alternativeName>
</protein>
<feature type="region of interest" description="Disordered" evidence="16">
    <location>
        <begin position="1"/>
        <end position="23"/>
    </location>
</feature>
<dbReference type="PANTHER" id="PTHR22884">
    <property type="entry name" value="SET DOMAIN PROTEINS"/>
    <property type="match status" value="1"/>
</dbReference>
<evidence type="ECO:0000256" key="5">
    <source>
        <dbReference type="ARBA" id="ARBA00022454"/>
    </source>
</evidence>
<dbReference type="SMART" id="SM00508">
    <property type="entry name" value="PostSET"/>
    <property type="match status" value="1"/>
</dbReference>
<feature type="region of interest" description="Disordered" evidence="16">
    <location>
        <begin position="504"/>
        <end position="529"/>
    </location>
</feature>
<name>A0ABN8WJF9_SACUV</name>
<dbReference type="InterPro" id="IPR038190">
    <property type="entry name" value="SRI_sf"/>
</dbReference>
<dbReference type="Proteomes" id="UP001162085">
    <property type="component" value="Chromosome 10"/>
</dbReference>
<gene>
    <name evidence="20" type="primary">SUVZ10G0380</name>
    <name evidence="20" type="ORF">SUVZ_10G0380</name>
</gene>
<dbReference type="InterPro" id="IPR044437">
    <property type="entry name" value="SETD2/Set2_SET"/>
</dbReference>
<dbReference type="PROSITE" id="PS50280">
    <property type="entry name" value="SET"/>
    <property type="match status" value="1"/>
</dbReference>
<accession>A0ABN8WJF9</accession>
<dbReference type="CDD" id="cd19172">
    <property type="entry name" value="SET_SETD2"/>
    <property type="match status" value="1"/>
</dbReference>
<keyword evidence="6" id="KW-0678">Repressor</keyword>
<evidence type="ECO:0000256" key="2">
    <source>
        <dbReference type="ARBA" id="ARBA00004286"/>
    </source>
</evidence>
<dbReference type="InterPro" id="IPR001202">
    <property type="entry name" value="WW_dom"/>
</dbReference>
<evidence type="ECO:0000256" key="4">
    <source>
        <dbReference type="ARBA" id="ARBA00018028"/>
    </source>
</evidence>
<feature type="compositionally biased region" description="Low complexity" evidence="16">
    <location>
        <begin position="716"/>
        <end position="731"/>
    </location>
</feature>
<keyword evidence="5" id="KW-0158">Chromosome</keyword>
<comment type="subcellular location">
    <subcellularLocation>
        <location evidence="2">Chromosome</location>
    </subcellularLocation>
    <subcellularLocation>
        <location evidence="1">Nucleus</location>
    </subcellularLocation>
</comment>
<keyword evidence="11" id="KW-0804">Transcription</keyword>
<dbReference type="Gene3D" id="2.170.270.10">
    <property type="entry name" value="SET domain"/>
    <property type="match status" value="1"/>
</dbReference>
<dbReference type="InterPro" id="IPR006560">
    <property type="entry name" value="AWS_dom"/>
</dbReference>
<dbReference type="InterPro" id="IPR036020">
    <property type="entry name" value="WW_dom_sf"/>
</dbReference>
<evidence type="ECO:0000256" key="1">
    <source>
        <dbReference type="ARBA" id="ARBA00004123"/>
    </source>
</evidence>
<evidence type="ECO:0000256" key="15">
    <source>
        <dbReference type="SAM" id="Coils"/>
    </source>
</evidence>
<proteinExistence type="predicted"/>
<evidence type="ECO:0000313" key="21">
    <source>
        <dbReference type="Proteomes" id="UP001162085"/>
    </source>
</evidence>
<evidence type="ECO:0000256" key="7">
    <source>
        <dbReference type="ARBA" id="ARBA00022603"/>
    </source>
</evidence>
<dbReference type="InterPro" id="IPR003616">
    <property type="entry name" value="Post-SET_dom"/>
</dbReference>
<reference evidence="20" key="1">
    <citation type="submission" date="2022-10" db="EMBL/GenBank/DDBJ databases">
        <authorList>
            <person name="Byrne P K."/>
        </authorList>
    </citation>
    <scope>NUCLEOTIDE SEQUENCE</scope>
    <source>
        <strain evidence="20">ZP964</strain>
    </source>
</reference>
<keyword evidence="8" id="KW-0808">Transferase</keyword>
<sequence length="739" mass="85274">MSMNHSVSASEDEKEVPSLNDEGRNALKLFDQEPDSTKEVLTKFENLEDCIYANKRIGTFKNNDFMECDCYEEFSDGVNHACDEDSDCINRLTLIECVNDLCLTCGDNCQNQRFQKKQYAPIAIFKTKFKGYGVRAEQDIEANQFIYEYKGEVIEEMEFRDRLIDYDQRHFKHFYFMMLQNGEFIDATIKGSLARFCNHSCSPNAYVNKWVVKGKLRMGIFAQRKILRGEEITFDYNVDRYGAQAQKCYCEEPNCIGFLGGKTQTDAASLLPQNIADALGVTVSMEKKWLKLKKLNGEPIVKNENENINIEFLQSLEINPIDDPMDVTKIMSVLLQQDNKVIASKLLNRLFTIDDTSLRHQAIKLHGYTCFSKMLKLFDPKEQQMQREDEIDSEEDDKRSMIKKILDFLLELPKTTKNGILSSQIGDNITMLSVECADLKPECDELLEKWSNFETYKRITKKDINVASSKMIDLRRIRLPPGWEVIHENGRPLYYNAEQKTKLHYPPTGSSKTFNSRSSTPVDSMTTGGIVKTANASDLKKHKLSDEEYERKKRKRLEYERNALERAKQEELESLKQKLKLENERKSVLEDIIAEANKQKEVQKEEAKKLVEAREAKRLKRKTVSQSQRLEHSWNKFFASFVPNLIRSNPQSKQFDHENIKQCAKDIVKILTTKELKKDLSRAPPDDLSKEKRHKVKEFIKSYMDKIILKKKQKKASTSASASASASTRMSSPPPSTSS</sequence>
<feature type="domain" description="Post-SET" evidence="18">
    <location>
        <begin position="244"/>
        <end position="260"/>
    </location>
</feature>
<evidence type="ECO:0000259" key="17">
    <source>
        <dbReference type="PROSITE" id="PS50280"/>
    </source>
</evidence>
<dbReference type="InterPro" id="IPR013257">
    <property type="entry name" value="SRI"/>
</dbReference>
<evidence type="ECO:0000256" key="14">
    <source>
        <dbReference type="ARBA" id="ARBA00047545"/>
    </source>
</evidence>
<dbReference type="PROSITE" id="PS51568">
    <property type="entry name" value="SAM_MT43_SET2_1"/>
    <property type="match status" value="1"/>
</dbReference>
<dbReference type="PROSITE" id="PS51215">
    <property type="entry name" value="AWS"/>
    <property type="match status" value="1"/>
</dbReference>
<feature type="compositionally biased region" description="Polar residues" evidence="16">
    <location>
        <begin position="508"/>
        <end position="527"/>
    </location>
</feature>
<dbReference type="SMART" id="SM00570">
    <property type="entry name" value="AWS"/>
    <property type="match status" value="1"/>
</dbReference>
<evidence type="ECO:0000259" key="18">
    <source>
        <dbReference type="PROSITE" id="PS50868"/>
    </source>
</evidence>
<dbReference type="InterPro" id="IPR025788">
    <property type="entry name" value="Set2_fungi"/>
</dbReference>
<evidence type="ECO:0000256" key="10">
    <source>
        <dbReference type="ARBA" id="ARBA00023015"/>
    </source>
</evidence>
<evidence type="ECO:0000256" key="11">
    <source>
        <dbReference type="ARBA" id="ARBA00023163"/>
    </source>
</evidence>
<dbReference type="InterPro" id="IPR046341">
    <property type="entry name" value="SET_dom_sf"/>
</dbReference>
<dbReference type="EC" id="2.1.1.359" evidence="3"/>
<evidence type="ECO:0000256" key="13">
    <source>
        <dbReference type="ARBA" id="ARBA00030091"/>
    </source>
</evidence>
<dbReference type="PROSITE" id="PS50868">
    <property type="entry name" value="POST_SET"/>
    <property type="match status" value="1"/>
</dbReference>
<keyword evidence="9" id="KW-0949">S-adenosyl-L-methionine</keyword>
<evidence type="ECO:0000256" key="12">
    <source>
        <dbReference type="ARBA" id="ARBA00023242"/>
    </source>
</evidence>
<dbReference type="SMART" id="SM00317">
    <property type="entry name" value="SET"/>
    <property type="match status" value="1"/>
</dbReference>